<accession>A0A146JZP9</accession>
<dbReference type="AlphaFoldDB" id="A0A146JZP9"/>
<protein>
    <submittedName>
        <fullName evidence="1">Uncharacterized protein</fullName>
    </submittedName>
</protein>
<dbReference type="EMBL" id="GDID01006446">
    <property type="protein sequence ID" value="JAP90160.1"/>
    <property type="molecule type" value="Transcribed_RNA"/>
</dbReference>
<feature type="non-terminal residue" evidence="1">
    <location>
        <position position="1"/>
    </location>
</feature>
<reference evidence="1" key="1">
    <citation type="submission" date="2015-07" db="EMBL/GenBank/DDBJ databases">
        <title>Adaptation to a free-living lifestyle via gene acquisitions in the diplomonad Trepomonas sp. PC1.</title>
        <authorList>
            <person name="Xu F."/>
            <person name="Jerlstrom-Hultqvist J."/>
            <person name="Kolisko M."/>
            <person name="Simpson A.G.B."/>
            <person name="Roger A.J."/>
            <person name="Svard S.G."/>
            <person name="Andersson J.O."/>
        </authorList>
    </citation>
    <scope>NUCLEOTIDE SEQUENCE</scope>
    <source>
        <strain evidence="1">PC1</strain>
    </source>
</reference>
<sequence length="676" mass="79179">KIMQKLIKFIGVDFQNVFNQMETNKLDLNKKILETIPFDHQEKENQTNFKLLFNIPNPYDGLKNRMLLHILLTYDNVLISDTINEKFSSKLKLSSSQRQQLKQQGKSFNIKDKFKDQNLNAEESKRIQVFFCSLVCVYQTLISNTAMTELKILIETYIFRMCSIYQFQIIQMNFIGYISQFVKQIKSCNTLEEVENEMQKNNVIIEIANFVKTGLQSINWDFRNNIETRKFDLSYTEMKQQIILSPRLTESIAKYKTDQDVLLMRYLNSTHYNTEFIVSQLQTAISIYVLQDSTNVKAKLVATDQRIYIQIQNSIKIINTDEAKVLISDDKLELEQYLGAKITIKYNACAVEALQKVLSQQKSQFKNETPKTQHQIIMQIISLSNELTFPFMTSEPFVSPSKFSDFSADLRPKFRDLSQSAKEINLQQSELFCVLHSKFKLLMNTIRAFSSSYFRNNYHRWVSLFVKNDIKPIQLQKFQLSQIFKRFYKLGDNLICQANQKTVYVSDQSEKQLDLNYNTPNLVLFRNKICFYQVYENHVKIFNQQHCCAKIFVAAQKVFSCDRFLFFHTKNKLSCWDESFLWEIFVGEVSNITEFTFDRKYFFVQLPEKCLIVCDGIIVQEVAAVMTKDFAQKDEIQANKFTGSLLFELREALIGKNAEIGVARYDVAVDGVWVHE</sequence>
<proteinExistence type="predicted"/>
<organism evidence="1">
    <name type="scientific">Trepomonas sp. PC1</name>
    <dbReference type="NCBI Taxonomy" id="1076344"/>
    <lineage>
        <taxon>Eukaryota</taxon>
        <taxon>Metamonada</taxon>
        <taxon>Diplomonadida</taxon>
        <taxon>Hexamitidae</taxon>
        <taxon>Hexamitinae</taxon>
        <taxon>Trepomonas</taxon>
    </lineage>
</organism>
<gene>
    <name evidence="1" type="ORF">TPC1_30345</name>
</gene>
<evidence type="ECO:0000313" key="1">
    <source>
        <dbReference type="EMBL" id="JAP90160.1"/>
    </source>
</evidence>
<name>A0A146JZP9_9EUKA</name>